<proteinExistence type="inferred from homology"/>
<keyword evidence="5" id="KW-0969">Cilium</keyword>
<dbReference type="EMBL" id="PPCN01000016">
    <property type="protein sequence ID" value="POF28210.1"/>
    <property type="molecule type" value="Genomic_DNA"/>
</dbReference>
<dbReference type="GO" id="GO:0003774">
    <property type="term" value="F:cytoskeletal motor activity"/>
    <property type="evidence" value="ECO:0007669"/>
    <property type="project" value="InterPro"/>
</dbReference>
<protein>
    <recommendedName>
        <fullName evidence="4">Flagellar hook-basal body complex protein FliE</fullName>
    </recommendedName>
</protein>
<keyword evidence="6" id="KW-1185">Reference proteome</keyword>
<dbReference type="GO" id="GO:0005198">
    <property type="term" value="F:structural molecule activity"/>
    <property type="evidence" value="ECO:0007669"/>
    <property type="project" value="InterPro"/>
</dbReference>
<dbReference type="Pfam" id="PF02049">
    <property type="entry name" value="FliE"/>
    <property type="match status" value="1"/>
</dbReference>
<evidence type="ECO:0000256" key="2">
    <source>
        <dbReference type="ARBA" id="ARBA00009272"/>
    </source>
</evidence>
<dbReference type="GO" id="GO:0009425">
    <property type="term" value="C:bacterial-type flagellum basal body"/>
    <property type="evidence" value="ECO:0007669"/>
    <property type="project" value="UniProtKB-SubCell"/>
</dbReference>
<accession>A0A2S3UKX2</accession>
<dbReference type="PANTHER" id="PTHR34653:SF1">
    <property type="entry name" value="FLAGELLAR HOOK-BASAL BODY COMPLEX PROTEIN FLIE"/>
    <property type="match status" value="1"/>
</dbReference>
<dbReference type="PRINTS" id="PR01006">
    <property type="entry name" value="FLGHOOKFLIE"/>
</dbReference>
<gene>
    <name evidence="4" type="primary">fliE</name>
    <name evidence="5" type="ORF">CLV41_11661</name>
</gene>
<keyword evidence="5" id="KW-0282">Flagellum</keyword>
<comment type="caution">
    <text evidence="5">The sequence shown here is derived from an EMBL/GenBank/DDBJ whole genome shotgun (WGS) entry which is preliminary data.</text>
</comment>
<keyword evidence="3 4" id="KW-0975">Bacterial flagellum</keyword>
<dbReference type="HAMAP" id="MF_00724">
    <property type="entry name" value="FliE"/>
    <property type="match status" value="1"/>
</dbReference>
<dbReference type="RefSeq" id="WP_103225202.1">
    <property type="nucleotide sequence ID" value="NZ_PPCN01000016.1"/>
</dbReference>
<dbReference type="InterPro" id="IPR001624">
    <property type="entry name" value="FliE"/>
</dbReference>
<evidence type="ECO:0000256" key="1">
    <source>
        <dbReference type="ARBA" id="ARBA00004117"/>
    </source>
</evidence>
<keyword evidence="5" id="KW-0966">Cell projection</keyword>
<evidence type="ECO:0000256" key="3">
    <source>
        <dbReference type="ARBA" id="ARBA00023143"/>
    </source>
</evidence>
<dbReference type="AlphaFoldDB" id="A0A2S3UKX2"/>
<organism evidence="5 6">
    <name type="scientific">Roseibium marinum</name>
    <dbReference type="NCBI Taxonomy" id="281252"/>
    <lineage>
        <taxon>Bacteria</taxon>
        <taxon>Pseudomonadati</taxon>
        <taxon>Pseudomonadota</taxon>
        <taxon>Alphaproteobacteria</taxon>
        <taxon>Hyphomicrobiales</taxon>
        <taxon>Stappiaceae</taxon>
        <taxon>Roseibium</taxon>
    </lineage>
</organism>
<name>A0A2S3UKX2_9HYPH</name>
<comment type="subcellular location">
    <subcellularLocation>
        <location evidence="1 4">Bacterial flagellum basal body</location>
    </subcellularLocation>
</comment>
<dbReference type="PANTHER" id="PTHR34653">
    <property type="match status" value="1"/>
</dbReference>
<evidence type="ECO:0000256" key="4">
    <source>
        <dbReference type="HAMAP-Rule" id="MF_00724"/>
    </source>
</evidence>
<sequence>MSTASIANNAYQMAARLQQQMPAAEDASPKAETVDFGKMVSEAVETIVDKGQQADDKAVGMIEGKADVVDVVTAIAETEIALETMVAVRDRVISAYEEIMRMPI</sequence>
<comment type="similarity">
    <text evidence="2 4">Belongs to the FliE family.</text>
</comment>
<reference evidence="5 6" key="1">
    <citation type="submission" date="2018-01" db="EMBL/GenBank/DDBJ databases">
        <title>Genomic Encyclopedia of Archaeal and Bacterial Type Strains, Phase II (KMG-II): from individual species to whole genera.</title>
        <authorList>
            <person name="Goeker M."/>
        </authorList>
    </citation>
    <scope>NUCLEOTIDE SEQUENCE [LARGE SCALE GENOMIC DNA]</scope>
    <source>
        <strain evidence="5 6">DSM 17023</strain>
    </source>
</reference>
<dbReference type="GO" id="GO:0071973">
    <property type="term" value="P:bacterial-type flagellum-dependent cell motility"/>
    <property type="evidence" value="ECO:0007669"/>
    <property type="project" value="InterPro"/>
</dbReference>
<dbReference type="Proteomes" id="UP000236959">
    <property type="component" value="Unassembled WGS sequence"/>
</dbReference>
<dbReference type="OrthoDB" id="8481852at2"/>
<evidence type="ECO:0000313" key="6">
    <source>
        <dbReference type="Proteomes" id="UP000236959"/>
    </source>
</evidence>
<evidence type="ECO:0000313" key="5">
    <source>
        <dbReference type="EMBL" id="POF28210.1"/>
    </source>
</evidence>